<sequence>MPPNNPAMKDIAYRHPLPSADILLHAGDLTVRSLRHEHITTLNMLKTASAELKLVIPGNHDVSLDKDYYYSEFGFIHRRGQDNNNPAESPDAIKALYTSEEAKRAGIVYLEEEVRTFTLSTGAKFTVYASPFQPEFCRWAFAYERTEDRFNALPSSSGAGGGAKNPVPDFPGVDLMLTHGPPYGVLDRVDWTGENVGCEFLRTAVERARPKLHVFGHIHEGYGAGMMDWGSGNFEMIESDPASVLENRCAYYNASSGDGGKELRVGRETIFANASVVTVRYKPINAPWLVDLDLPLDETAVG</sequence>
<feature type="domain" description="Calcineurin-like phosphoesterase" evidence="1">
    <location>
        <begin position="17"/>
        <end position="220"/>
    </location>
</feature>
<organism evidence="2 3">
    <name type="scientific">Aspergillus sclerotialis</name>
    <dbReference type="NCBI Taxonomy" id="2070753"/>
    <lineage>
        <taxon>Eukaryota</taxon>
        <taxon>Fungi</taxon>
        <taxon>Dikarya</taxon>
        <taxon>Ascomycota</taxon>
        <taxon>Pezizomycotina</taxon>
        <taxon>Eurotiomycetes</taxon>
        <taxon>Eurotiomycetidae</taxon>
        <taxon>Eurotiales</taxon>
        <taxon>Aspergillaceae</taxon>
        <taxon>Aspergillus</taxon>
        <taxon>Aspergillus subgen. Polypaecilum</taxon>
    </lineage>
</organism>
<gene>
    <name evidence="2" type="ORF">PHISCL_08815</name>
</gene>
<evidence type="ECO:0000313" key="3">
    <source>
        <dbReference type="Proteomes" id="UP000266188"/>
    </source>
</evidence>
<dbReference type="EMBL" id="MVGC01000483">
    <property type="protein sequence ID" value="RJE18845.1"/>
    <property type="molecule type" value="Genomic_DNA"/>
</dbReference>
<dbReference type="SUPFAM" id="SSF56300">
    <property type="entry name" value="Metallo-dependent phosphatases"/>
    <property type="match status" value="1"/>
</dbReference>
<name>A0A3A2ZLT5_9EURO</name>
<accession>A0A3A2ZLT5</accession>
<dbReference type="GO" id="GO:0016787">
    <property type="term" value="F:hydrolase activity"/>
    <property type="evidence" value="ECO:0007669"/>
    <property type="project" value="InterPro"/>
</dbReference>
<dbReference type="Gene3D" id="3.60.21.10">
    <property type="match status" value="1"/>
</dbReference>
<dbReference type="PANTHER" id="PTHR12905:SF0">
    <property type="entry name" value="CALCINEURIN-LIKE PHOSPHOESTERASE DOMAIN-CONTAINING PROTEIN"/>
    <property type="match status" value="1"/>
</dbReference>
<dbReference type="InterPro" id="IPR004843">
    <property type="entry name" value="Calcineurin-like_PHP"/>
</dbReference>
<dbReference type="Pfam" id="PF00149">
    <property type="entry name" value="Metallophos"/>
    <property type="match status" value="1"/>
</dbReference>
<proteinExistence type="predicted"/>
<evidence type="ECO:0000313" key="2">
    <source>
        <dbReference type="EMBL" id="RJE18845.1"/>
    </source>
</evidence>
<dbReference type="Proteomes" id="UP000266188">
    <property type="component" value="Unassembled WGS sequence"/>
</dbReference>
<dbReference type="InterPro" id="IPR029052">
    <property type="entry name" value="Metallo-depent_PP-like"/>
</dbReference>
<dbReference type="AlphaFoldDB" id="A0A3A2ZLT5"/>
<protein>
    <recommendedName>
        <fullName evidence="1">Calcineurin-like phosphoesterase domain-containing protein</fullName>
    </recommendedName>
</protein>
<dbReference type="InterPro" id="IPR051693">
    <property type="entry name" value="UPF0046_metallophosphoest"/>
</dbReference>
<evidence type="ECO:0000259" key="1">
    <source>
        <dbReference type="Pfam" id="PF00149"/>
    </source>
</evidence>
<comment type="caution">
    <text evidence="2">The sequence shown here is derived from an EMBL/GenBank/DDBJ whole genome shotgun (WGS) entry which is preliminary data.</text>
</comment>
<dbReference type="PANTHER" id="PTHR12905">
    <property type="entry name" value="METALLOPHOSPHOESTERASE"/>
    <property type="match status" value="1"/>
</dbReference>
<keyword evidence="3" id="KW-1185">Reference proteome</keyword>
<reference evidence="3" key="1">
    <citation type="submission" date="2017-02" db="EMBL/GenBank/DDBJ databases">
        <authorList>
            <person name="Tafer H."/>
            <person name="Lopandic K."/>
        </authorList>
    </citation>
    <scope>NUCLEOTIDE SEQUENCE [LARGE SCALE GENOMIC DNA]</scope>
    <source>
        <strain evidence="3">CBS 366.77</strain>
    </source>
</reference>
<dbReference type="OrthoDB" id="630188at2759"/>